<keyword evidence="4" id="KW-0489">Methyltransferase</keyword>
<feature type="region of interest" description="Disordered" evidence="1">
    <location>
        <begin position="1"/>
        <end position="24"/>
    </location>
</feature>
<sequence>MNLIPPQSVAISNDKIGTEPTTKTPSAHTYTIADKFSRAATQYDKKANIQQCIATAALNNLPASIAHKVLDVGCGTGRHTQSLFEKGAEVTGVDIAEGMLAFARQSYPHLHFAQGSAEQLPVLSSTFDWVFSSMALQWCPAPEQVAQEFYRVLKKGGQAELAIMLDGSFAELHKARALARLHPVNIAMPSAAQWLTAFLHAGFRVSRLITKVYVDKHKGIMPLLGSIKHVGAGGTASPAQSLTKRDITKLDLAYRNLPHEEQQENALHLSYHVSHFRLEKL</sequence>
<dbReference type="InterPro" id="IPR029063">
    <property type="entry name" value="SAM-dependent_MTases_sf"/>
</dbReference>
<feature type="domain" description="Methyltransferase type 11" evidence="2">
    <location>
        <begin position="70"/>
        <end position="158"/>
    </location>
</feature>
<dbReference type="RefSeq" id="WP_272965002.1">
    <property type="nucleotide sequence ID" value="NZ_CALBIY010000037.1"/>
</dbReference>
<comment type="caution">
    <text evidence="4">The sequence shown here is derived from an EMBL/GenBank/DDBJ whole genome shotgun (WGS) entry which is preliminary data.</text>
</comment>
<organism evidence="4 6">
    <name type="scientific">Alteromonas australica</name>
    <dbReference type="NCBI Taxonomy" id="589873"/>
    <lineage>
        <taxon>Bacteria</taxon>
        <taxon>Pseudomonadati</taxon>
        <taxon>Pseudomonadota</taxon>
        <taxon>Gammaproteobacteria</taxon>
        <taxon>Alteromonadales</taxon>
        <taxon>Alteromonadaceae</taxon>
        <taxon>Alteromonas/Salinimonas group</taxon>
        <taxon>Alteromonas</taxon>
    </lineage>
</organism>
<dbReference type="AlphaFoldDB" id="A0A358DZB1"/>
<evidence type="ECO:0000313" key="4">
    <source>
        <dbReference type="EMBL" id="HBU51548.1"/>
    </source>
</evidence>
<dbReference type="EMBL" id="DONK01000141">
    <property type="protein sequence ID" value="HBU51548.1"/>
    <property type="molecule type" value="Genomic_DNA"/>
</dbReference>
<proteinExistence type="predicted"/>
<keyword evidence="4" id="KW-0808">Transferase</keyword>
<dbReference type="PANTHER" id="PTHR43861">
    <property type="entry name" value="TRANS-ACONITATE 2-METHYLTRANSFERASE-RELATED"/>
    <property type="match status" value="1"/>
</dbReference>
<gene>
    <name evidence="3" type="ORF">DCW74_06805</name>
    <name evidence="4" type="ORF">DEB45_09840</name>
</gene>
<dbReference type="GO" id="GO:0032259">
    <property type="term" value="P:methylation"/>
    <property type="evidence" value="ECO:0007669"/>
    <property type="project" value="UniProtKB-KW"/>
</dbReference>
<evidence type="ECO:0000313" key="5">
    <source>
        <dbReference type="Proteomes" id="UP000263517"/>
    </source>
</evidence>
<evidence type="ECO:0000313" key="3">
    <source>
        <dbReference type="EMBL" id="HAW75430.1"/>
    </source>
</evidence>
<evidence type="ECO:0000256" key="1">
    <source>
        <dbReference type="SAM" id="MobiDB-lite"/>
    </source>
</evidence>
<dbReference type="CDD" id="cd02440">
    <property type="entry name" value="AdoMet_MTases"/>
    <property type="match status" value="1"/>
</dbReference>
<accession>A0A358DZB1</accession>
<dbReference type="EMBL" id="DNAN01000236">
    <property type="protein sequence ID" value="HAW75430.1"/>
    <property type="molecule type" value="Genomic_DNA"/>
</dbReference>
<dbReference type="InterPro" id="IPR013216">
    <property type="entry name" value="Methyltransf_11"/>
</dbReference>
<dbReference type="Proteomes" id="UP000263517">
    <property type="component" value="Unassembled WGS sequence"/>
</dbReference>
<dbReference type="SUPFAM" id="SSF53335">
    <property type="entry name" value="S-adenosyl-L-methionine-dependent methyltransferases"/>
    <property type="match status" value="1"/>
</dbReference>
<dbReference type="Pfam" id="PF08241">
    <property type="entry name" value="Methyltransf_11"/>
    <property type="match status" value="1"/>
</dbReference>
<evidence type="ECO:0000259" key="2">
    <source>
        <dbReference type="Pfam" id="PF08241"/>
    </source>
</evidence>
<dbReference type="PANTHER" id="PTHR43861:SF1">
    <property type="entry name" value="TRANS-ACONITATE 2-METHYLTRANSFERASE"/>
    <property type="match status" value="1"/>
</dbReference>
<dbReference type="Proteomes" id="UP000264779">
    <property type="component" value="Unassembled WGS sequence"/>
</dbReference>
<dbReference type="Gene3D" id="3.40.50.150">
    <property type="entry name" value="Vaccinia Virus protein VP39"/>
    <property type="match status" value="1"/>
</dbReference>
<dbReference type="GO" id="GO:0008757">
    <property type="term" value="F:S-adenosylmethionine-dependent methyltransferase activity"/>
    <property type="evidence" value="ECO:0007669"/>
    <property type="project" value="InterPro"/>
</dbReference>
<name>A0A358DZB1_9ALTE</name>
<protein>
    <submittedName>
        <fullName evidence="4">Methyltransferase</fullName>
    </submittedName>
</protein>
<reference evidence="5 6" key="1">
    <citation type="journal article" date="2018" name="Nat. Biotechnol.">
        <title>A standardized bacterial taxonomy based on genome phylogeny substantially revises the tree of life.</title>
        <authorList>
            <person name="Parks D.H."/>
            <person name="Chuvochina M."/>
            <person name="Waite D.W."/>
            <person name="Rinke C."/>
            <person name="Skarshewski A."/>
            <person name="Chaumeil P.A."/>
            <person name="Hugenholtz P."/>
        </authorList>
    </citation>
    <scope>NUCLEOTIDE SEQUENCE [LARGE SCALE GENOMIC DNA]</scope>
    <source>
        <strain evidence="4">UBA11621</strain>
        <strain evidence="3">UBA11978</strain>
    </source>
</reference>
<evidence type="ECO:0000313" key="6">
    <source>
        <dbReference type="Proteomes" id="UP000264779"/>
    </source>
</evidence>